<sequence>MSGPVKWFSSQNFGAPQLTNTWGDLVHALKTCLIDGFGEQDIISVVISDGVGVATFANNHNLQMFQWIKLSGSSQVVLNAEFKVLGLTQNTVEFLVELPDQTITETLSCRLAPLGWSMPFSDTGRAVFQAKNTDTNPYFLRVDDTCDPLHTPTRAKFAKVGILESCTGIDDISGFQAPFDPALPTKNWIGTGSAVGNSGAYIGWAKWPYATADTGGVFYALSANAVNGVRSWILVGDDENFYIMPSVAIETSTNQYKDYSLCHAFGIFDGLDCPYIAAWHDYNTIGTSSYGGDSAFTGSSLAYLILLKNKDGSYVQGSNTSTNDTRLRYGIETSGYSGYVNVYKYDEAQGPMHCAFLARDALNNYLGEVPLARVSLNQFAPAALPNITVFSGGDRAYLRKKLMGSIIRAGSIIFDLGEI</sequence>
<evidence type="ECO:0000313" key="2">
    <source>
        <dbReference type="Proteomes" id="UP000644140"/>
    </source>
</evidence>
<dbReference type="RefSeq" id="WP_198114523.1">
    <property type="nucleotide sequence ID" value="NZ_CP092085.1"/>
</dbReference>
<organism evidence="1 2">
    <name type="scientific">Acinetobacter bereziniae</name>
    <name type="common">Acinetobacter genomosp. 10</name>
    <dbReference type="NCBI Taxonomy" id="106648"/>
    <lineage>
        <taxon>Bacteria</taxon>
        <taxon>Pseudomonadati</taxon>
        <taxon>Pseudomonadota</taxon>
        <taxon>Gammaproteobacteria</taxon>
        <taxon>Moraxellales</taxon>
        <taxon>Moraxellaceae</taxon>
        <taxon>Acinetobacter</taxon>
    </lineage>
</organism>
<dbReference type="EMBL" id="CP092085">
    <property type="protein sequence ID" value="UUN99212.1"/>
    <property type="molecule type" value="Genomic_DNA"/>
</dbReference>
<name>A0A8I1DHK6_ACIBZ</name>
<evidence type="ECO:0000313" key="1">
    <source>
        <dbReference type="EMBL" id="UUN99212.1"/>
    </source>
</evidence>
<protein>
    <submittedName>
        <fullName evidence="1">Uncharacterized protein</fullName>
    </submittedName>
</protein>
<dbReference type="AlphaFoldDB" id="A0A8I1DHK6"/>
<accession>A0A8I1DHK6</accession>
<reference evidence="1" key="1">
    <citation type="submission" date="2022-02" db="EMBL/GenBank/DDBJ databases">
        <title>Characterization of Tn125 harboring carbapenem-resistant Acinetobacter bereziniae clinical isolates.</title>
        <authorList>
            <person name="Wong N.-K."/>
            <person name="Pan Q."/>
        </authorList>
    </citation>
    <scope>NUCLEOTIDE SEQUENCE</scope>
    <source>
        <strain evidence="1">GD03393</strain>
    </source>
</reference>
<gene>
    <name evidence="1" type="ORF">I9054_007105</name>
</gene>
<proteinExistence type="predicted"/>
<dbReference type="Proteomes" id="UP000644140">
    <property type="component" value="Chromosome"/>
</dbReference>